<evidence type="ECO:0000256" key="1">
    <source>
        <dbReference type="SAM" id="MobiDB-lite"/>
    </source>
</evidence>
<dbReference type="AlphaFoldDB" id="A0A7S1HXL6"/>
<sequence>MNNFGGWPPTSPKTRACPKALFKSSQNIPYQRGAHSAPQSTCEDLKQTSWGPLTDRTIPIKPDTAAADVEGGSSQLSTTGARGSPCGGCLGGAGIGVSSRI</sequence>
<reference evidence="2" key="1">
    <citation type="submission" date="2021-01" db="EMBL/GenBank/DDBJ databases">
        <authorList>
            <person name="Corre E."/>
            <person name="Pelletier E."/>
            <person name="Niang G."/>
            <person name="Scheremetjew M."/>
            <person name="Finn R."/>
            <person name="Kale V."/>
            <person name="Holt S."/>
            <person name="Cochrane G."/>
            <person name="Meng A."/>
            <person name="Brown T."/>
            <person name="Cohen L."/>
        </authorList>
    </citation>
    <scope>NUCLEOTIDE SEQUENCE</scope>
    <source>
        <strain evidence="2">NIES-381</strain>
    </source>
</reference>
<organism evidence="2">
    <name type="scientific">Eutreptiella gymnastica</name>
    <dbReference type="NCBI Taxonomy" id="73025"/>
    <lineage>
        <taxon>Eukaryota</taxon>
        <taxon>Discoba</taxon>
        <taxon>Euglenozoa</taxon>
        <taxon>Euglenida</taxon>
        <taxon>Spirocuta</taxon>
        <taxon>Euglenophyceae</taxon>
        <taxon>Eutreptiales</taxon>
        <taxon>Eutreptiaceae</taxon>
        <taxon>Eutreptiella</taxon>
    </lineage>
</organism>
<evidence type="ECO:0000313" key="2">
    <source>
        <dbReference type="EMBL" id="CAD8994333.1"/>
    </source>
</evidence>
<proteinExistence type="predicted"/>
<protein>
    <submittedName>
        <fullName evidence="2">Uncharacterized protein</fullName>
    </submittedName>
</protein>
<feature type="region of interest" description="Disordered" evidence="1">
    <location>
        <begin position="28"/>
        <end position="83"/>
    </location>
</feature>
<feature type="compositionally biased region" description="Polar residues" evidence="1">
    <location>
        <begin position="37"/>
        <end position="51"/>
    </location>
</feature>
<accession>A0A7S1HXL6</accession>
<gene>
    <name evidence="2" type="ORF">EGYM00392_LOCUS5388</name>
</gene>
<name>A0A7S1HXL6_9EUGL</name>
<dbReference type="EMBL" id="HBGA01013991">
    <property type="protein sequence ID" value="CAD8994333.1"/>
    <property type="molecule type" value="Transcribed_RNA"/>
</dbReference>